<dbReference type="AlphaFoldDB" id="M0IXF6"/>
<sequence length="92" mass="10157">MTERTRARGKSDAVADERGADEKRPGWPHGFADARAATTVARTSPFKNRTWELSPMIPLSASEQVLPTSETAATVLLVGILMTAGWLWYLQR</sequence>
<comment type="caution">
    <text evidence="3">The sequence shown here is derived from an EMBL/GenBank/DDBJ whole genome shotgun (WGS) entry which is preliminary data.</text>
</comment>
<evidence type="ECO:0000256" key="1">
    <source>
        <dbReference type="SAM" id="MobiDB-lite"/>
    </source>
</evidence>
<keyword evidence="2" id="KW-0812">Transmembrane</keyword>
<evidence type="ECO:0000256" key="2">
    <source>
        <dbReference type="SAM" id="Phobius"/>
    </source>
</evidence>
<dbReference type="PATRIC" id="fig|662478.6.peg.3325"/>
<evidence type="ECO:0000313" key="4">
    <source>
        <dbReference type="Proteomes" id="UP000011553"/>
    </source>
</evidence>
<evidence type="ECO:0000313" key="3">
    <source>
        <dbReference type="EMBL" id="EMA00155.1"/>
    </source>
</evidence>
<dbReference type="EMBL" id="AOLP01000019">
    <property type="protein sequence ID" value="EMA00155.1"/>
    <property type="molecule type" value="Genomic_DNA"/>
</dbReference>
<dbReference type="Proteomes" id="UP000011553">
    <property type="component" value="Unassembled WGS sequence"/>
</dbReference>
<feature type="region of interest" description="Disordered" evidence="1">
    <location>
        <begin position="1"/>
        <end position="30"/>
    </location>
</feature>
<accession>M0IXF6</accession>
<keyword evidence="2" id="KW-1133">Transmembrane helix</keyword>
<name>M0IXF6_9EURY</name>
<keyword evidence="2" id="KW-0472">Membrane</keyword>
<feature type="compositionally biased region" description="Basic and acidic residues" evidence="1">
    <location>
        <begin position="1"/>
        <end position="25"/>
    </location>
</feature>
<keyword evidence="4" id="KW-1185">Reference proteome</keyword>
<protein>
    <submittedName>
        <fullName evidence="3">Uncharacterized protein</fullName>
    </submittedName>
</protein>
<organism evidence="3 4">
    <name type="scientific">Haloferax denitrificans ATCC 35960</name>
    <dbReference type="NCBI Taxonomy" id="662478"/>
    <lineage>
        <taxon>Archaea</taxon>
        <taxon>Methanobacteriati</taxon>
        <taxon>Methanobacteriota</taxon>
        <taxon>Stenosarchaea group</taxon>
        <taxon>Halobacteria</taxon>
        <taxon>Halobacteriales</taxon>
        <taxon>Haloferacaceae</taxon>
        <taxon>Haloferax</taxon>
    </lineage>
</organism>
<feature type="transmembrane region" description="Helical" evidence="2">
    <location>
        <begin position="72"/>
        <end position="90"/>
    </location>
</feature>
<reference evidence="3 4" key="1">
    <citation type="journal article" date="2014" name="PLoS Genet.">
        <title>Phylogenetically driven sequencing of extremely halophilic archaea reveals strategies for static and dynamic osmo-response.</title>
        <authorList>
            <person name="Becker E.A."/>
            <person name="Seitzer P.M."/>
            <person name="Tritt A."/>
            <person name="Larsen D."/>
            <person name="Krusor M."/>
            <person name="Yao A.I."/>
            <person name="Wu D."/>
            <person name="Madern D."/>
            <person name="Eisen J.A."/>
            <person name="Darling A.E."/>
            <person name="Facciotti M.T."/>
        </authorList>
    </citation>
    <scope>NUCLEOTIDE SEQUENCE [LARGE SCALE GENOMIC DNA]</scope>
    <source>
        <strain evidence="3 4">ATCC 35960</strain>
    </source>
</reference>
<proteinExistence type="predicted"/>
<gene>
    <name evidence="3" type="ORF">C438_16885</name>
</gene>